<proteinExistence type="predicted"/>
<name>A0AAN8IUJ3_PATCE</name>
<dbReference type="AlphaFoldDB" id="A0AAN8IUJ3"/>
<dbReference type="EMBL" id="JAZGQO010000028">
    <property type="protein sequence ID" value="KAK6165090.1"/>
    <property type="molecule type" value="Genomic_DNA"/>
</dbReference>
<evidence type="ECO:0000313" key="2">
    <source>
        <dbReference type="Proteomes" id="UP001347796"/>
    </source>
</evidence>
<accession>A0AAN8IUJ3</accession>
<evidence type="ECO:0000313" key="1">
    <source>
        <dbReference type="EMBL" id="KAK6165090.1"/>
    </source>
</evidence>
<sequence length="100" mass="11757">MSRTLKDIDVEKFASSIKEAVKCIDSDDPLTLLHRYSQVIESTLDVFAPVKFRKSKGNHPNPWYTDVIHFERILRRKAERKYVKQVLKLIDNYSNHNPRG</sequence>
<keyword evidence="2" id="KW-1185">Reference proteome</keyword>
<dbReference type="Proteomes" id="UP001347796">
    <property type="component" value="Unassembled WGS sequence"/>
</dbReference>
<protein>
    <submittedName>
        <fullName evidence="1">Uncharacterized protein</fullName>
    </submittedName>
</protein>
<organism evidence="1 2">
    <name type="scientific">Patella caerulea</name>
    <name type="common">Rayed Mediterranean limpet</name>
    <dbReference type="NCBI Taxonomy" id="87958"/>
    <lineage>
        <taxon>Eukaryota</taxon>
        <taxon>Metazoa</taxon>
        <taxon>Spiralia</taxon>
        <taxon>Lophotrochozoa</taxon>
        <taxon>Mollusca</taxon>
        <taxon>Gastropoda</taxon>
        <taxon>Patellogastropoda</taxon>
        <taxon>Patelloidea</taxon>
        <taxon>Patellidae</taxon>
        <taxon>Patella</taxon>
    </lineage>
</organism>
<comment type="caution">
    <text evidence="1">The sequence shown here is derived from an EMBL/GenBank/DDBJ whole genome shotgun (WGS) entry which is preliminary data.</text>
</comment>
<gene>
    <name evidence="1" type="ORF">SNE40_023650</name>
</gene>
<reference evidence="1 2" key="1">
    <citation type="submission" date="2024-01" db="EMBL/GenBank/DDBJ databases">
        <title>The genome of the rayed Mediterranean limpet Patella caerulea (Linnaeus, 1758).</title>
        <authorList>
            <person name="Anh-Thu Weber A."/>
            <person name="Halstead-Nussloch G."/>
        </authorList>
    </citation>
    <scope>NUCLEOTIDE SEQUENCE [LARGE SCALE GENOMIC DNA]</scope>
    <source>
        <strain evidence="1">AATW-2023a</strain>
        <tissue evidence="1">Whole specimen</tissue>
    </source>
</reference>